<evidence type="ECO:0000256" key="3">
    <source>
        <dbReference type="PROSITE-ProRule" id="PRU00284"/>
    </source>
</evidence>
<dbReference type="Proteomes" id="UP000239007">
    <property type="component" value="Unassembled WGS sequence"/>
</dbReference>
<name>A0A2S7UXQ3_9GAMM</name>
<dbReference type="PANTHER" id="PTHR32089">
    <property type="entry name" value="METHYL-ACCEPTING CHEMOTAXIS PROTEIN MCPB"/>
    <property type="match status" value="1"/>
</dbReference>
<dbReference type="AlphaFoldDB" id="A0A2S7UXQ3"/>
<accession>A0A2S7UXQ3</accession>
<proteinExistence type="predicted"/>
<dbReference type="PROSITE" id="PS50111">
    <property type="entry name" value="CHEMOTAXIS_TRANSDUC_2"/>
    <property type="match status" value="1"/>
</dbReference>
<dbReference type="Gene3D" id="1.20.120.30">
    <property type="entry name" value="Aspartate receptor, ligand-binding domain"/>
    <property type="match status" value="1"/>
</dbReference>
<dbReference type="Gene3D" id="6.10.250.3200">
    <property type="match status" value="1"/>
</dbReference>
<keyword evidence="7" id="KW-1185">Reference proteome</keyword>
<dbReference type="EMBL" id="MSCH01000003">
    <property type="protein sequence ID" value="PQJ54774.1"/>
    <property type="molecule type" value="Genomic_DNA"/>
</dbReference>
<dbReference type="GO" id="GO:0016020">
    <property type="term" value="C:membrane"/>
    <property type="evidence" value="ECO:0007669"/>
    <property type="project" value="UniProtKB-SubCell"/>
</dbReference>
<comment type="subcellular location">
    <subcellularLocation>
        <location evidence="1">Membrane</location>
    </subcellularLocation>
</comment>
<keyword evidence="2 3" id="KW-0807">Transducer</keyword>
<keyword evidence="4" id="KW-0175">Coiled coil</keyword>
<gene>
    <name evidence="6" type="ORF">BTO11_14685</name>
</gene>
<evidence type="ECO:0000256" key="2">
    <source>
        <dbReference type="ARBA" id="ARBA00023224"/>
    </source>
</evidence>
<dbReference type="OrthoDB" id="9808588at2"/>
<dbReference type="PANTHER" id="PTHR32089:SF112">
    <property type="entry name" value="LYSOZYME-LIKE PROTEIN-RELATED"/>
    <property type="match status" value="1"/>
</dbReference>
<dbReference type="RefSeq" id="WP_105053298.1">
    <property type="nucleotide sequence ID" value="NZ_BMYG01000001.1"/>
</dbReference>
<organism evidence="6 7">
    <name type="scientific">Psychrosphaera saromensis</name>
    <dbReference type="NCBI Taxonomy" id="716813"/>
    <lineage>
        <taxon>Bacteria</taxon>
        <taxon>Pseudomonadati</taxon>
        <taxon>Pseudomonadota</taxon>
        <taxon>Gammaproteobacteria</taxon>
        <taxon>Alteromonadales</taxon>
        <taxon>Pseudoalteromonadaceae</taxon>
        <taxon>Psychrosphaera</taxon>
    </lineage>
</organism>
<dbReference type="Pfam" id="PF00015">
    <property type="entry name" value="MCPsignal"/>
    <property type="match status" value="1"/>
</dbReference>
<feature type="coiled-coil region" evidence="4">
    <location>
        <begin position="8"/>
        <end position="42"/>
    </location>
</feature>
<protein>
    <submittedName>
        <fullName evidence="6">Chemotaxis protein</fullName>
    </submittedName>
</protein>
<dbReference type="GO" id="GO:0007165">
    <property type="term" value="P:signal transduction"/>
    <property type="evidence" value="ECO:0007669"/>
    <property type="project" value="UniProtKB-KW"/>
</dbReference>
<evidence type="ECO:0000313" key="6">
    <source>
        <dbReference type="EMBL" id="PQJ54774.1"/>
    </source>
</evidence>
<dbReference type="InterPro" id="IPR025991">
    <property type="entry name" value="Chemoreceptor_zinc-bind_dom"/>
</dbReference>
<evidence type="ECO:0000256" key="1">
    <source>
        <dbReference type="ARBA" id="ARBA00004370"/>
    </source>
</evidence>
<sequence>MFVSQKRFDSVASENAQLKSQIEQLLQQVQNSEQLISEQQDNANKQITGNDDFNNDILECAIDSIEQVQGVRETVFDSFQQIKQESESISDINELFETSSNTLKTIVSGMNGLSTQMGSMTSNISGLSEMADKINTFVSTIAKISDQTNLLALNAAIEAARAGDAGRGFSVVADEVRALASNTSESANEVSELVSEIIRSTSETVTSVDSIQKTNDELTSGVNTLDCDYAQLIQYSNTMKDTITVASIQSFIQTVKLDHVVWKGDIYAVAAGFSAKSVNDFADHNSCRLGLWYTSEGKDMFVNNQAFNQLSEPHKQVHEFGVAALKSFSSGDKIKSIELLKQMEVASKKVMNLLDALGKS</sequence>
<dbReference type="SMART" id="SM00283">
    <property type="entry name" value="MA"/>
    <property type="match status" value="1"/>
</dbReference>
<dbReference type="GO" id="GO:0006935">
    <property type="term" value="P:chemotaxis"/>
    <property type="evidence" value="ECO:0007669"/>
    <property type="project" value="UniProtKB-ARBA"/>
</dbReference>
<comment type="caution">
    <text evidence="6">The sequence shown here is derived from an EMBL/GenBank/DDBJ whole genome shotgun (WGS) entry which is preliminary data.</text>
</comment>
<reference evidence="6 7" key="1">
    <citation type="submission" date="2016-12" db="EMBL/GenBank/DDBJ databases">
        <title>Diversity of luminous bacteria.</title>
        <authorList>
            <person name="Yoshizawa S."/>
            <person name="Kogure K."/>
        </authorList>
    </citation>
    <scope>NUCLEOTIDE SEQUENCE [LARGE SCALE GENOMIC DNA]</scope>
    <source>
        <strain evidence="6 7">SA4-48</strain>
    </source>
</reference>
<evidence type="ECO:0000256" key="4">
    <source>
        <dbReference type="SAM" id="Coils"/>
    </source>
</evidence>
<feature type="domain" description="Methyl-accepting transducer" evidence="5">
    <location>
        <begin position="36"/>
        <end position="253"/>
    </location>
</feature>
<dbReference type="SUPFAM" id="SSF58104">
    <property type="entry name" value="Methyl-accepting chemotaxis protein (MCP) signaling domain"/>
    <property type="match status" value="1"/>
</dbReference>
<evidence type="ECO:0000313" key="7">
    <source>
        <dbReference type="Proteomes" id="UP000239007"/>
    </source>
</evidence>
<dbReference type="InterPro" id="IPR004089">
    <property type="entry name" value="MCPsignal_dom"/>
</dbReference>
<evidence type="ECO:0000259" key="5">
    <source>
        <dbReference type="PROSITE" id="PS50111"/>
    </source>
</evidence>
<dbReference type="Pfam" id="PF13682">
    <property type="entry name" value="CZB"/>
    <property type="match status" value="1"/>
</dbReference>